<keyword evidence="3" id="KW-1185">Reference proteome</keyword>
<accession>A0AAP0BK62</accession>
<name>A0AAP0BK62_9ASPA</name>
<evidence type="ECO:0000313" key="3">
    <source>
        <dbReference type="Proteomes" id="UP001418222"/>
    </source>
</evidence>
<proteinExistence type="predicted"/>
<feature type="region of interest" description="Disordered" evidence="1">
    <location>
        <begin position="1"/>
        <end position="38"/>
    </location>
</feature>
<dbReference type="EMBL" id="JBBWWQ010000007">
    <property type="protein sequence ID" value="KAK8942381.1"/>
    <property type="molecule type" value="Genomic_DNA"/>
</dbReference>
<gene>
    <name evidence="2" type="ORF">KSP39_PZI009178</name>
</gene>
<dbReference type="Proteomes" id="UP001418222">
    <property type="component" value="Unassembled WGS sequence"/>
</dbReference>
<reference evidence="2 3" key="1">
    <citation type="journal article" date="2022" name="Nat. Plants">
        <title>Genomes of leafy and leafless Platanthera orchids illuminate the evolution of mycoheterotrophy.</title>
        <authorList>
            <person name="Li M.H."/>
            <person name="Liu K.W."/>
            <person name="Li Z."/>
            <person name="Lu H.C."/>
            <person name="Ye Q.L."/>
            <person name="Zhang D."/>
            <person name="Wang J.Y."/>
            <person name="Li Y.F."/>
            <person name="Zhong Z.M."/>
            <person name="Liu X."/>
            <person name="Yu X."/>
            <person name="Liu D.K."/>
            <person name="Tu X.D."/>
            <person name="Liu B."/>
            <person name="Hao Y."/>
            <person name="Liao X.Y."/>
            <person name="Jiang Y.T."/>
            <person name="Sun W.H."/>
            <person name="Chen J."/>
            <person name="Chen Y.Q."/>
            <person name="Ai Y."/>
            <person name="Zhai J.W."/>
            <person name="Wu S.S."/>
            <person name="Zhou Z."/>
            <person name="Hsiao Y.Y."/>
            <person name="Wu W.L."/>
            <person name="Chen Y.Y."/>
            <person name="Lin Y.F."/>
            <person name="Hsu J.L."/>
            <person name="Li C.Y."/>
            <person name="Wang Z.W."/>
            <person name="Zhao X."/>
            <person name="Zhong W.Y."/>
            <person name="Ma X.K."/>
            <person name="Ma L."/>
            <person name="Huang J."/>
            <person name="Chen G.Z."/>
            <person name="Huang M.Z."/>
            <person name="Huang L."/>
            <person name="Peng D.H."/>
            <person name="Luo Y.B."/>
            <person name="Zou S.Q."/>
            <person name="Chen S.P."/>
            <person name="Lan S."/>
            <person name="Tsai W.C."/>
            <person name="Van de Peer Y."/>
            <person name="Liu Z.J."/>
        </authorList>
    </citation>
    <scope>NUCLEOTIDE SEQUENCE [LARGE SCALE GENOMIC DNA]</scope>
    <source>
        <strain evidence="2">Lor287</strain>
    </source>
</reference>
<dbReference type="AlphaFoldDB" id="A0AAP0BK62"/>
<protein>
    <submittedName>
        <fullName evidence="2">Uncharacterized protein</fullName>
    </submittedName>
</protein>
<sequence>MAERAGPGVESDGSVDDGDGGGGEGERGGGRGGDIDGVGVEIAVGDEGTKRTTGVLEAGGRGVIREVGGILGEGDVSREELLTKNGVKATVAFLSGRVYQKDTLGGARGELISGGRWGMHEGSAPKDSERERERLLAWIQNGELGFPMKNGGGNAIDEITGKENIIAPIGARNMHLGH</sequence>
<evidence type="ECO:0000256" key="1">
    <source>
        <dbReference type="SAM" id="MobiDB-lite"/>
    </source>
</evidence>
<organism evidence="2 3">
    <name type="scientific">Platanthera zijinensis</name>
    <dbReference type="NCBI Taxonomy" id="2320716"/>
    <lineage>
        <taxon>Eukaryota</taxon>
        <taxon>Viridiplantae</taxon>
        <taxon>Streptophyta</taxon>
        <taxon>Embryophyta</taxon>
        <taxon>Tracheophyta</taxon>
        <taxon>Spermatophyta</taxon>
        <taxon>Magnoliopsida</taxon>
        <taxon>Liliopsida</taxon>
        <taxon>Asparagales</taxon>
        <taxon>Orchidaceae</taxon>
        <taxon>Orchidoideae</taxon>
        <taxon>Orchideae</taxon>
        <taxon>Orchidinae</taxon>
        <taxon>Platanthera</taxon>
    </lineage>
</organism>
<evidence type="ECO:0000313" key="2">
    <source>
        <dbReference type="EMBL" id="KAK8942381.1"/>
    </source>
</evidence>
<comment type="caution">
    <text evidence="2">The sequence shown here is derived from an EMBL/GenBank/DDBJ whole genome shotgun (WGS) entry which is preliminary data.</text>
</comment>